<dbReference type="GeneTree" id="ENSGT01150000286937"/>
<dbReference type="RefSeq" id="XP_015195992.1">
    <property type="nucleotide sequence ID" value="XM_015340506.2"/>
</dbReference>
<dbReference type="EMBL" id="AHAT01030476">
    <property type="status" value="NOT_ANNOTATED_CDS"/>
    <property type="molecule type" value="Genomic_DNA"/>
</dbReference>
<dbReference type="GO" id="GO:0005886">
    <property type="term" value="C:plasma membrane"/>
    <property type="evidence" value="ECO:0000318"/>
    <property type="project" value="GO_Central"/>
</dbReference>
<dbReference type="GO" id="GO:0038023">
    <property type="term" value="F:signaling receptor activity"/>
    <property type="evidence" value="ECO:0000318"/>
    <property type="project" value="GO_Central"/>
</dbReference>
<dbReference type="GO" id="GO:0002250">
    <property type="term" value="P:adaptive immune response"/>
    <property type="evidence" value="ECO:0007669"/>
    <property type="project" value="UniProtKB-KW"/>
</dbReference>
<feature type="transmembrane region" description="Helical" evidence="13">
    <location>
        <begin position="134"/>
        <end position="155"/>
    </location>
</feature>
<evidence type="ECO:0000313" key="16">
    <source>
        <dbReference type="Proteomes" id="UP000018468"/>
    </source>
</evidence>
<dbReference type="PRINTS" id="PR00237">
    <property type="entry name" value="GPCRRHODOPSN"/>
</dbReference>
<dbReference type="Gene3D" id="1.20.1070.10">
    <property type="entry name" value="Rhodopsin 7-helix transmembrane proteins"/>
    <property type="match status" value="1"/>
</dbReference>
<evidence type="ECO:0000256" key="6">
    <source>
        <dbReference type="ARBA" id="ARBA00023040"/>
    </source>
</evidence>
<accession>W5N876</accession>
<evidence type="ECO:0000256" key="4">
    <source>
        <dbReference type="ARBA" id="ARBA00022859"/>
    </source>
</evidence>
<dbReference type="SUPFAM" id="SSF81321">
    <property type="entry name" value="Family A G protein-coupled receptor-like"/>
    <property type="match status" value="1"/>
</dbReference>
<reference evidence="16" key="1">
    <citation type="submission" date="2011-12" db="EMBL/GenBank/DDBJ databases">
        <title>The Draft Genome of Lepisosteus oculatus.</title>
        <authorList>
            <consortium name="The Broad Institute Genome Assembly &amp; Analysis Group"/>
            <consortium name="Computational R&amp;D Group"/>
            <consortium name="and Sequencing Platform"/>
            <person name="Di Palma F."/>
            <person name="Alfoldi J."/>
            <person name="Johnson J."/>
            <person name="Berlin A."/>
            <person name="Gnerre S."/>
            <person name="Jaffe D."/>
            <person name="MacCallum I."/>
            <person name="Young S."/>
            <person name="Walker B.J."/>
            <person name="Lander E.S."/>
            <person name="Lindblad-Toh K."/>
        </authorList>
    </citation>
    <scope>NUCLEOTIDE SEQUENCE [LARGE SCALE GENOMIC DNA]</scope>
</reference>
<feature type="transmembrane region" description="Helical" evidence="13">
    <location>
        <begin position="263"/>
        <end position="283"/>
    </location>
</feature>
<evidence type="ECO:0000256" key="3">
    <source>
        <dbReference type="ARBA" id="ARBA00022692"/>
    </source>
</evidence>
<evidence type="ECO:0000313" key="15">
    <source>
        <dbReference type="Ensembl" id="ENSLOCP00000016835.1"/>
    </source>
</evidence>
<keyword evidence="7" id="KW-1064">Adaptive immunity</keyword>
<protein>
    <submittedName>
        <fullName evidence="15">Cysteinyl leukotriene receptor 2-like</fullName>
    </submittedName>
</protein>
<dbReference type="AlphaFoldDB" id="W5N876"/>
<dbReference type="InterPro" id="IPR017452">
    <property type="entry name" value="GPCR_Rhodpsn_7TM"/>
</dbReference>
<dbReference type="STRING" id="7918.ENSLOCP00000016835"/>
<dbReference type="EMBL" id="AHAT01030475">
    <property type="status" value="NOT_ANNOTATED_CDS"/>
    <property type="molecule type" value="Genomic_DNA"/>
</dbReference>
<feature type="compositionally biased region" description="Polar residues" evidence="12">
    <location>
        <begin position="371"/>
        <end position="381"/>
    </location>
</feature>
<keyword evidence="5 13" id="KW-1133">Transmembrane helix</keyword>
<keyword evidence="3 13" id="KW-0812">Transmembrane</keyword>
<feature type="transmembrane region" description="Helical" evidence="13">
    <location>
        <begin position="176"/>
        <end position="195"/>
    </location>
</feature>
<dbReference type="OMA" id="KMRCFEP"/>
<dbReference type="PANTHER" id="PTHR24231">
    <property type="entry name" value="PURINOCEPTOR-RELATED G-PROTEIN COUPLED RECEPTOR"/>
    <property type="match status" value="1"/>
</dbReference>
<evidence type="ECO:0000256" key="10">
    <source>
        <dbReference type="ARBA" id="ARBA00023170"/>
    </source>
</evidence>
<keyword evidence="8 13" id="KW-0472">Membrane</keyword>
<evidence type="ECO:0000256" key="2">
    <source>
        <dbReference type="ARBA" id="ARBA00022475"/>
    </source>
</evidence>
<dbReference type="KEGG" id="loc:102693799"/>
<keyword evidence="16" id="KW-1185">Reference proteome</keyword>
<feature type="region of interest" description="Disordered" evidence="12">
    <location>
        <begin position="366"/>
        <end position="390"/>
    </location>
</feature>
<dbReference type="OrthoDB" id="9990906at2759"/>
<dbReference type="Bgee" id="ENSLOCG00000013654">
    <property type="expression patterns" value="Expressed in camera-type eye and 8 other cell types or tissues"/>
</dbReference>
<dbReference type="FunFam" id="1.20.1070.10:FF:000017">
    <property type="entry name" value="lysophosphatidic acid receptor 4"/>
    <property type="match status" value="1"/>
</dbReference>
<proteinExistence type="predicted"/>
<keyword evidence="2" id="KW-1003">Cell membrane</keyword>
<evidence type="ECO:0000256" key="11">
    <source>
        <dbReference type="ARBA" id="ARBA00023224"/>
    </source>
</evidence>
<dbReference type="Proteomes" id="UP000018468">
    <property type="component" value="Linkage group LG2"/>
</dbReference>
<dbReference type="eggNOG" id="ENOG502QUP2">
    <property type="taxonomic scope" value="Eukaryota"/>
</dbReference>
<sequence>MTAPWLPEYPPSLPAVSPAPSTPDLGNATAMNLSAPAGPCGGNQTCGNNDRFKFLSYTVTYSLVFPVGLLSNMAALYVFLRLTPKKSANTVFMINLALSDVGFSLTLPLRLVYYLRDGDWPFPDWLCRLCVFSFYVNLYTSVLFLTVLSVLRYVAVLHPMRNRVFLSARRAAGACVGIWAFVALSSTHFLFAGTYQCGGKTRCFEPRGSRSWHRILAMNYVALVAGFLLPFLTILGCYGLILRQLLWAGAKLRRSRRRSRRRSVQLISIIMSTFLCCFLPYHVLRTVHLHHRVGQRPDHPEDCALTELLQKVLVVTLCLAACNSCFNPLLYYFAGESFRTAARRGSARRSRGSFLSQSILLAGRHARSGSLPGSQKGSLPGSQKGPLPSNSVVWDCTEL</sequence>
<organism evidence="15 16">
    <name type="scientific">Lepisosteus oculatus</name>
    <name type="common">Spotted gar</name>
    <dbReference type="NCBI Taxonomy" id="7918"/>
    <lineage>
        <taxon>Eukaryota</taxon>
        <taxon>Metazoa</taxon>
        <taxon>Chordata</taxon>
        <taxon>Craniata</taxon>
        <taxon>Vertebrata</taxon>
        <taxon>Euteleostomi</taxon>
        <taxon>Actinopterygii</taxon>
        <taxon>Neopterygii</taxon>
        <taxon>Holostei</taxon>
        <taxon>Semionotiformes</taxon>
        <taxon>Lepisosteidae</taxon>
        <taxon>Lepisosteus</taxon>
    </lineage>
</organism>
<feature type="transmembrane region" description="Helical" evidence="13">
    <location>
        <begin position="59"/>
        <end position="80"/>
    </location>
</feature>
<dbReference type="GO" id="GO:0004930">
    <property type="term" value="F:G protein-coupled receptor activity"/>
    <property type="evidence" value="ECO:0007669"/>
    <property type="project" value="UniProtKB-KW"/>
</dbReference>
<feature type="transmembrane region" description="Helical" evidence="13">
    <location>
        <begin position="312"/>
        <end position="334"/>
    </location>
</feature>
<dbReference type="GO" id="GO:0007186">
    <property type="term" value="P:G protein-coupled receptor signaling pathway"/>
    <property type="evidence" value="ECO:0000318"/>
    <property type="project" value="GO_Central"/>
</dbReference>
<evidence type="ECO:0000256" key="1">
    <source>
        <dbReference type="ARBA" id="ARBA00004651"/>
    </source>
</evidence>
<reference evidence="15" key="2">
    <citation type="submission" date="2025-08" db="UniProtKB">
        <authorList>
            <consortium name="Ensembl"/>
        </authorList>
    </citation>
    <scope>IDENTIFICATION</scope>
</reference>
<dbReference type="PANTHER" id="PTHR24231:SF52">
    <property type="entry name" value="CYSTEINYL LEUKOTRIENE RECEPTOR 2-LIKE"/>
    <property type="match status" value="1"/>
</dbReference>
<feature type="transmembrane region" description="Helical" evidence="13">
    <location>
        <begin position="92"/>
        <end position="114"/>
    </location>
</feature>
<evidence type="ECO:0000256" key="7">
    <source>
        <dbReference type="ARBA" id="ARBA00023130"/>
    </source>
</evidence>
<dbReference type="CTD" id="100334963"/>
<dbReference type="PRINTS" id="PR01157">
    <property type="entry name" value="P2YPURNOCPTR"/>
</dbReference>
<feature type="domain" description="G-protein coupled receptors family 1 profile" evidence="14">
    <location>
        <begin position="71"/>
        <end position="331"/>
    </location>
</feature>
<dbReference type="InParanoid" id="W5N876"/>
<keyword evidence="4" id="KW-0391">Immunity</keyword>
<evidence type="ECO:0000256" key="8">
    <source>
        <dbReference type="ARBA" id="ARBA00023136"/>
    </source>
</evidence>
<dbReference type="PROSITE" id="PS50262">
    <property type="entry name" value="G_PROTEIN_RECEP_F1_2"/>
    <property type="match status" value="1"/>
</dbReference>
<dbReference type="GeneID" id="102693799"/>
<comment type="subcellular location">
    <subcellularLocation>
        <location evidence="1">Cell membrane</location>
        <topology evidence="1">Multi-pass membrane protein</topology>
    </subcellularLocation>
</comment>
<name>W5N876_LEPOC</name>
<evidence type="ECO:0000259" key="14">
    <source>
        <dbReference type="PROSITE" id="PS50262"/>
    </source>
</evidence>
<evidence type="ECO:0000256" key="9">
    <source>
        <dbReference type="ARBA" id="ARBA00023157"/>
    </source>
</evidence>
<dbReference type="InterPro" id="IPR000276">
    <property type="entry name" value="GPCR_Rhodpsn"/>
</dbReference>
<reference evidence="15" key="3">
    <citation type="submission" date="2025-09" db="UniProtKB">
        <authorList>
            <consortium name="Ensembl"/>
        </authorList>
    </citation>
    <scope>IDENTIFICATION</scope>
</reference>
<keyword evidence="10" id="KW-0675">Receptor</keyword>
<evidence type="ECO:0000256" key="13">
    <source>
        <dbReference type="SAM" id="Phobius"/>
    </source>
</evidence>
<evidence type="ECO:0000256" key="5">
    <source>
        <dbReference type="ARBA" id="ARBA00022989"/>
    </source>
</evidence>
<dbReference type="Ensembl" id="ENSLOCT00000016865.1">
    <property type="protein sequence ID" value="ENSLOCP00000016835.1"/>
    <property type="gene ID" value="ENSLOCG00000013654.1"/>
</dbReference>
<keyword evidence="9" id="KW-1015">Disulfide bond</keyword>
<keyword evidence="6" id="KW-0297">G-protein coupled receptor</keyword>
<keyword evidence="11" id="KW-0807">Transducer</keyword>
<dbReference type="Pfam" id="PF00001">
    <property type="entry name" value="7tm_1"/>
    <property type="match status" value="1"/>
</dbReference>
<evidence type="ECO:0000256" key="12">
    <source>
        <dbReference type="SAM" id="MobiDB-lite"/>
    </source>
</evidence>
<dbReference type="EMBL" id="AHAT01030474">
    <property type="status" value="NOT_ANNOTATED_CDS"/>
    <property type="molecule type" value="Genomic_DNA"/>
</dbReference>
<dbReference type="HOGENOM" id="CLU_009579_8_2_1"/>
<feature type="transmembrane region" description="Helical" evidence="13">
    <location>
        <begin position="215"/>
        <end position="242"/>
    </location>
</feature>